<name>A0A1E2UGQ7_9GAMM</name>
<dbReference type="PANTHER" id="PTHR30329">
    <property type="entry name" value="STATOR ELEMENT OF FLAGELLAR MOTOR COMPLEX"/>
    <property type="match status" value="1"/>
</dbReference>
<keyword evidence="2 4" id="KW-0472">Membrane</keyword>
<evidence type="ECO:0000259" key="7">
    <source>
        <dbReference type="PROSITE" id="PS51123"/>
    </source>
</evidence>
<dbReference type="AlphaFoldDB" id="A0A1E2UGQ7"/>
<dbReference type="RefSeq" id="WP_069015562.1">
    <property type="nucleotide sequence ID" value="NZ_LVJW01000007.1"/>
</dbReference>
<keyword evidence="6" id="KW-0732">Signal</keyword>
<dbReference type="Proteomes" id="UP000094849">
    <property type="component" value="Unassembled WGS sequence"/>
</dbReference>
<evidence type="ECO:0000313" key="9">
    <source>
        <dbReference type="Proteomes" id="UP000094849"/>
    </source>
</evidence>
<evidence type="ECO:0000313" key="8">
    <source>
        <dbReference type="EMBL" id="ODB91896.1"/>
    </source>
</evidence>
<dbReference type="Pfam" id="PF17228">
    <property type="entry name" value="SGP"/>
    <property type="match status" value="1"/>
</dbReference>
<dbReference type="GO" id="GO:0009279">
    <property type="term" value="C:cell outer membrane"/>
    <property type="evidence" value="ECO:0007669"/>
    <property type="project" value="UniProtKB-SubCell"/>
</dbReference>
<proteinExistence type="predicted"/>
<dbReference type="GO" id="GO:0005509">
    <property type="term" value="F:calcium ion binding"/>
    <property type="evidence" value="ECO:0007669"/>
    <property type="project" value="InterPro"/>
</dbReference>
<feature type="region of interest" description="Disordered" evidence="5">
    <location>
        <begin position="461"/>
        <end position="481"/>
    </location>
</feature>
<dbReference type="InterPro" id="IPR006665">
    <property type="entry name" value="OmpA-like"/>
</dbReference>
<dbReference type="InterPro" id="IPR036737">
    <property type="entry name" value="OmpA-like_sf"/>
</dbReference>
<dbReference type="SUPFAM" id="SSF103088">
    <property type="entry name" value="OmpA-like"/>
    <property type="match status" value="1"/>
</dbReference>
<reference evidence="8 9" key="1">
    <citation type="submission" date="2016-03" db="EMBL/GenBank/DDBJ databases">
        <title>Chemosynthetic sulphur-oxidizing symbionts of marine invertebrate animals are capable of nitrogen fixation.</title>
        <authorList>
            <person name="Petersen J.M."/>
            <person name="Kemper A."/>
            <person name="Gruber-Vodicka H."/>
            <person name="Cardini U."/>
            <person name="Geest Mvander."/>
            <person name="Kleiner M."/>
            <person name="Bulgheresi S."/>
            <person name="Fussmann M."/>
            <person name="Herbold C."/>
            <person name="Seah B.K.B."/>
            <person name="Antony C.Paul."/>
            <person name="Liu D."/>
            <person name="Belitz A."/>
            <person name="Weber M."/>
        </authorList>
    </citation>
    <scope>NUCLEOTIDE SEQUENCE [LARGE SCALE GENOMIC DNA]</scope>
    <source>
        <strain evidence="8">G_D</strain>
    </source>
</reference>
<dbReference type="PRINTS" id="PR01021">
    <property type="entry name" value="OMPADOMAIN"/>
</dbReference>
<dbReference type="Gene3D" id="3.30.1330.60">
    <property type="entry name" value="OmpA-like domain"/>
    <property type="match status" value="1"/>
</dbReference>
<evidence type="ECO:0000256" key="6">
    <source>
        <dbReference type="SAM" id="SignalP"/>
    </source>
</evidence>
<dbReference type="EMBL" id="LVJZ01000009">
    <property type="protein sequence ID" value="ODB91896.1"/>
    <property type="molecule type" value="Genomic_DNA"/>
</dbReference>
<feature type="domain" description="OmpA-like" evidence="7">
    <location>
        <begin position="366"/>
        <end position="481"/>
    </location>
</feature>
<protein>
    <recommendedName>
        <fullName evidence="7">OmpA-like domain-containing protein</fullName>
    </recommendedName>
</protein>
<dbReference type="PANTHER" id="PTHR30329:SF21">
    <property type="entry name" value="LIPOPROTEIN YIAD-RELATED"/>
    <property type="match status" value="1"/>
</dbReference>
<evidence type="ECO:0000256" key="4">
    <source>
        <dbReference type="PROSITE-ProRule" id="PRU00473"/>
    </source>
</evidence>
<evidence type="ECO:0000256" key="5">
    <source>
        <dbReference type="SAM" id="MobiDB-lite"/>
    </source>
</evidence>
<dbReference type="InterPro" id="IPR006664">
    <property type="entry name" value="OMP_bac"/>
</dbReference>
<gene>
    <name evidence="8" type="ORF">A3196_19980</name>
</gene>
<dbReference type="Pfam" id="PF00691">
    <property type="entry name" value="OmpA"/>
    <property type="match status" value="1"/>
</dbReference>
<dbReference type="InterPro" id="IPR050330">
    <property type="entry name" value="Bact_OuterMem_StrucFunc"/>
</dbReference>
<keyword evidence="9" id="KW-1185">Reference proteome</keyword>
<dbReference type="STRING" id="1818881.A3196_19980"/>
<organism evidence="8 9">
    <name type="scientific">Candidatus Thiodiazotropha endoloripes</name>
    <dbReference type="NCBI Taxonomy" id="1818881"/>
    <lineage>
        <taxon>Bacteria</taxon>
        <taxon>Pseudomonadati</taxon>
        <taxon>Pseudomonadota</taxon>
        <taxon>Gammaproteobacteria</taxon>
        <taxon>Chromatiales</taxon>
        <taxon>Sedimenticolaceae</taxon>
        <taxon>Candidatus Thiodiazotropha</taxon>
    </lineage>
</organism>
<dbReference type="SUPFAM" id="SSF103647">
    <property type="entry name" value="TSP type-3 repeat"/>
    <property type="match status" value="1"/>
</dbReference>
<feature type="chain" id="PRO_5009118832" description="OmpA-like domain-containing protein" evidence="6">
    <location>
        <begin position="22"/>
        <end position="481"/>
    </location>
</feature>
<dbReference type="InterPro" id="IPR035173">
    <property type="entry name" value="SGP"/>
</dbReference>
<keyword evidence="3" id="KW-0998">Cell outer membrane</keyword>
<dbReference type="InterPro" id="IPR028974">
    <property type="entry name" value="TSP_type-3_rpt"/>
</dbReference>
<comment type="caution">
    <text evidence="8">The sequence shown here is derived from an EMBL/GenBank/DDBJ whole genome shotgun (WGS) entry which is preliminary data.</text>
</comment>
<dbReference type="PROSITE" id="PS51123">
    <property type="entry name" value="OMPA_2"/>
    <property type="match status" value="1"/>
</dbReference>
<dbReference type="CDD" id="cd07185">
    <property type="entry name" value="OmpA_C-like"/>
    <property type="match status" value="1"/>
</dbReference>
<evidence type="ECO:0000256" key="1">
    <source>
        <dbReference type="ARBA" id="ARBA00004442"/>
    </source>
</evidence>
<evidence type="ECO:0000256" key="3">
    <source>
        <dbReference type="ARBA" id="ARBA00023237"/>
    </source>
</evidence>
<accession>A0A1E2UGQ7</accession>
<evidence type="ECO:0000256" key="2">
    <source>
        <dbReference type="ARBA" id="ARBA00023136"/>
    </source>
</evidence>
<feature type="signal peptide" evidence="6">
    <location>
        <begin position="1"/>
        <end position="21"/>
    </location>
</feature>
<sequence>MFRKRPIVTMMLGLMISAAPATLPADDKAGSECPPMTASESVQVPDWVKQRRAEMERMHEQYAAQREAMMTRQMVPMQPYQPAEMPDWVAERRNRLPMAPQMPEFELPKVPDWVTESRRQRAVAAFEMQHYKVPEWLAQRRAQQPVVPQMPAFQPPQFPSRPMIDHAANPYPHSMGFERPELPDWVKERRARMTAIPHPPAPNHSPDAAQYQAPVAPAKGLPVYSAPVPFYGRPYPRHGWGGSDWGPFDGMGDLFGDMDMSFNFKLRGSGSGYGDGRGYHGYGYGPHAWAPLAAPSQLNAPAVAAVEAEQPAALDDSVVATPENEEQPATVEVSTVATDSDGDGVLDIADICPDSPAGAEVDGLGCEQTASIVLRGVNFKTDSDQLTDTSTEILDRVANTLIANPTVAVEIAGHTDSDADEAYNKDLSQRRAEMVMSYLTEKGVIADNLSAMGYGEEQPIASNETAEGKAQNRRVELVRNN</sequence>
<comment type="subcellular location">
    <subcellularLocation>
        <location evidence="1">Cell outer membrane</location>
    </subcellularLocation>
</comment>